<dbReference type="AlphaFoldDB" id="A0A6B3VXD6"/>
<evidence type="ECO:0000313" key="2">
    <source>
        <dbReference type="EMBL" id="MBA4538394.1"/>
    </source>
</evidence>
<dbReference type="RefSeq" id="WP_163243157.1">
    <property type="nucleotide sequence ID" value="NZ_CP082780.1"/>
</dbReference>
<dbReference type="EMBL" id="JAAIWN010000045">
    <property type="protein sequence ID" value="NEY82759.1"/>
    <property type="molecule type" value="Genomic_DNA"/>
</dbReference>
<dbReference type="Pfam" id="PF07872">
    <property type="entry name" value="DUF1659"/>
    <property type="match status" value="1"/>
</dbReference>
<organism evidence="3 4">
    <name type="scientific">Bacillus aquiflavi</name>
    <dbReference type="NCBI Taxonomy" id="2672567"/>
    <lineage>
        <taxon>Bacteria</taxon>
        <taxon>Bacillati</taxon>
        <taxon>Bacillota</taxon>
        <taxon>Bacilli</taxon>
        <taxon>Bacillales</taxon>
        <taxon>Bacillaceae</taxon>
        <taxon>Bacillus</taxon>
    </lineage>
</organism>
<keyword evidence="4" id="KW-1185">Reference proteome</keyword>
<evidence type="ECO:0000313" key="5">
    <source>
        <dbReference type="Proteomes" id="UP000570010"/>
    </source>
</evidence>
<comment type="caution">
    <text evidence="3">The sequence shown here is derived from an EMBL/GenBank/DDBJ whole genome shotgun (WGS) entry which is preliminary data.</text>
</comment>
<evidence type="ECO:0000313" key="3">
    <source>
        <dbReference type="EMBL" id="NEY82759.1"/>
    </source>
</evidence>
<protein>
    <submittedName>
        <fullName evidence="3">DUF1659 domain-containing protein</fullName>
    </submittedName>
</protein>
<feature type="domain" description="DUF1659" evidence="1">
    <location>
        <begin position="2"/>
        <end position="71"/>
    </location>
</feature>
<dbReference type="Proteomes" id="UP000570010">
    <property type="component" value="Unassembled WGS sequence"/>
</dbReference>
<evidence type="ECO:0000313" key="4">
    <source>
        <dbReference type="Proteomes" id="UP000472971"/>
    </source>
</evidence>
<dbReference type="EMBL" id="JACEIO010000043">
    <property type="protein sequence ID" value="MBA4538394.1"/>
    <property type="molecule type" value="Genomic_DNA"/>
</dbReference>
<name>A0A6B3VXD6_9BACI</name>
<gene>
    <name evidence="3" type="ORF">G4D64_14900</name>
    <name evidence="2" type="ORF">H1Z61_14945</name>
</gene>
<dbReference type="InterPro" id="IPR012454">
    <property type="entry name" value="DUF1659"/>
</dbReference>
<sequence>MAEANLLDSRLRLVFEAGVDDDGKPIFKAKTFNNIKKTAGANELYEAAQAISALCNYSLDSIERSDNYDIVG</sequence>
<dbReference type="Proteomes" id="UP000472971">
    <property type="component" value="Unassembled WGS sequence"/>
</dbReference>
<accession>A0A6B3VXD6</accession>
<evidence type="ECO:0000259" key="1">
    <source>
        <dbReference type="Pfam" id="PF07872"/>
    </source>
</evidence>
<proteinExistence type="predicted"/>
<reference evidence="3 4" key="1">
    <citation type="submission" date="2020-02" db="EMBL/GenBank/DDBJ databases">
        <title>Bacillus aquiflavi sp. nov., isolated from yellow water of strong flavor Chinese baijiu in Yibin region of China.</title>
        <authorList>
            <person name="Xie J."/>
        </authorList>
    </citation>
    <scope>NUCLEOTIDE SEQUENCE [LARGE SCALE GENOMIC DNA]</scope>
    <source>
        <strain evidence="3 4">3H-10</strain>
    </source>
</reference>
<reference evidence="2 5" key="2">
    <citation type="submission" date="2020-07" db="EMBL/GenBank/DDBJ databases">
        <authorList>
            <person name="Feng H."/>
        </authorList>
    </citation>
    <scope>NUCLEOTIDE SEQUENCE [LARGE SCALE GENOMIC DNA]</scope>
    <source>
        <strain evidence="2">S-12</strain>
        <strain evidence="5">s-12</strain>
    </source>
</reference>